<dbReference type="AlphaFoldDB" id="A0A0D0CLN6"/>
<gene>
    <name evidence="2" type="ORF">GYMLUDRAFT_44451</name>
</gene>
<sequence length="412" mass="46557">MLSQTSRRISSQWQSFSRKASAAYTKTFNNQTISPIIRNHGLRAEPKPSILSLSRYNINSPSLCRQYTQSAQSKSTEPVKGEEAGTEEPAGTLDPYSAKIFHDILQRVKQVWPAPTVPIPEGWSANWEEWDMFLSVYWTSTEYLMLPQIEMVFNIFYGISGETRPIVFSDGAFIFTPVDRPSEFYLLEYDDGSRVFKLSSSLGTPLTESSVVELLGTPGKIVFEALEPSKEGTLALQRIIARDRSVIPELEKFLGYIPEHTELWEQHPGLDKEKLENMTEDEQLAEVQRLMAEIESRSPEFKNASEAWDNDMQRTDVSEGEVDPESVEHNVNALGLKDEVRELESMMDDASGELKKLDETFGSKSTGPSTDKTATDTSYGSLNVEVDEGDKDHVRLSVPFKEEQDEKEKKTK</sequence>
<dbReference type="OrthoDB" id="3045818at2759"/>
<organism evidence="2 3">
    <name type="scientific">Collybiopsis luxurians FD-317 M1</name>
    <dbReference type="NCBI Taxonomy" id="944289"/>
    <lineage>
        <taxon>Eukaryota</taxon>
        <taxon>Fungi</taxon>
        <taxon>Dikarya</taxon>
        <taxon>Basidiomycota</taxon>
        <taxon>Agaricomycotina</taxon>
        <taxon>Agaricomycetes</taxon>
        <taxon>Agaricomycetidae</taxon>
        <taxon>Agaricales</taxon>
        <taxon>Marasmiineae</taxon>
        <taxon>Omphalotaceae</taxon>
        <taxon>Collybiopsis</taxon>
        <taxon>Collybiopsis luxurians</taxon>
    </lineage>
</organism>
<feature type="compositionally biased region" description="Polar residues" evidence="1">
    <location>
        <begin position="67"/>
        <end position="76"/>
    </location>
</feature>
<feature type="non-terminal residue" evidence="2">
    <location>
        <position position="1"/>
    </location>
</feature>
<name>A0A0D0CLN6_9AGAR</name>
<protein>
    <submittedName>
        <fullName evidence="2">Unplaced genomic scaffold GYMLUscaffold_31, whole genome shotgun sequence</fullName>
    </submittedName>
</protein>
<keyword evidence="3" id="KW-1185">Reference proteome</keyword>
<feature type="region of interest" description="Disordered" evidence="1">
    <location>
        <begin position="345"/>
        <end position="412"/>
    </location>
</feature>
<feature type="compositionally biased region" description="Basic and acidic residues" evidence="1">
    <location>
        <begin position="390"/>
        <end position="412"/>
    </location>
</feature>
<dbReference type="HOGENOM" id="CLU_667405_0_0_1"/>
<feature type="compositionally biased region" description="Polar residues" evidence="1">
    <location>
        <begin position="362"/>
        <end position="381"/>
    </location>
</feature>
<accession>A0A0D0CLN6</accession>
<dbReference type="EMBL" id="KN834779">
    <property type="protein sequence ID" value="KIK59472.1"/>
    <property type="molecule type" value="Genomic_DNA"/>
</dbReference>
<feature type="compositionally biased region" description="Basic and acidic residues" evidence="1">
    <location>
        <begin position="352"/>
        <end position="361"/>
    </location>
</feature>
<dbReference type="Proteomes" id="UP000053593">
    <property type="component" value="Unassembled WGS sequence"/>
</dbReference>
<reference evidence="2 3" key="1">
    <citation type="submission" date="2014-04" db="EMBL/GenBank/DDBJ databases">
        <title>Evolutionary Origins and Diversification of the Mycorrhizal Mutualists.</title>
        <authorList>
            <consortium name="DOE Joint Genome Institute"/>
            <consortium name="Mycorrhizal Genomics Consortium"/>
            <person name="Kohler A."/>
            <person name="Kuo A."/>
            <person name="Nagy L.G."/>
            <person name="Floudas D."/>
            <person name="Copeland A."/>
            <person name="Barry K.W."/>
            <person name="Cichocki N."/>
            <person name="Veneault-Fourrey C."/>
            <person name="LaButti K."/>
            <person name="Lindquist E.A."/>
            <person name="Lipzen A."/>
            <person name="Lundell T."/>
            <person name="Morin E."/>
            <person name="Murat C."/>
            <person name="Riley R."/>
            <person name="Ohm R."/>
            <person name="Sun H."/>
            <person name="Tunlid A."/>
            <person name="Henrissat B."/>
            <person name="Grigoriev I.V."/>
            <person name="Hibbett D.S."/>
            <person name="Martin F."/>
        </authorList>
    </citation>
    <scope>NUCLEOTIDE SEQUENCE [LARGE SCALE GENOMIC DNA]</scope>
    <source>
        <strain evidence="2 3">FD-317 M1</strain>
    </source>
</reference>
<evidence type="ECO:0000256" key="1">
    <source>
        <dbReference type="SAM" id="MobiDB-lite"/>
    </source>
</evidence>
<evidence type="ECO:0000313" key="3">
    <source>
        <dbReference type="Proteomes" id="UP000053593"/>
    </source>
</evidence>
<evidence type="ECO:0000313" key="2">
    <source>
        <dbReference type="EMBL" id="KIK59472.1"/>
    </source>
</evidence>
<feature type="region of interest" description="Disordered" evidence="1">
    <location>
        <begin position="67"/>
        <end position="93"/>
    </location>
</feature>
<proteinExistence type="predicted"/>